<dbReference type="FunFam" id="2.40.50.1070:FF:000003">
    <property type="entry name" value="23S rRNA (Uracil-5-)-methyltransferase RumA"/>
    <property type="match status" value="1"/>
</dbReference>
<dbReference type="PANTHER" id="PTHR11061:SF30">
    <property type="entry name" value="TRNA (URACIL(54)-C(5))-METHYLTRANSFERASE"/>
    <property type="match status" value="1"/>
</dbReference>
<name>A0A1H9PF25_BUTFI</name>
<dbReference type="CDD" id="cd02440">
    <property type="entry name" value="AdoMet_MTases"/>
    <property type="match status" value="1"/>
</dbReference>
<keyword evidence="1 4" id="KW-0489">Methyltransferase</keyword>
<dbReference type="NCBIfam" id="TIGR00479">
    <property type="entry name" value="rumA"/>
    <property type="match status" value="1"/>
</dbReference>
<dbReference type="Pfam" id="PF05958">
    <property type="entry name" value="tRNA_U5-meth_tr"/>
    <property type="match status" value="1"/>
</dbReference>
<feature type="binding site" evidence="4">
    <location>
        <position position="316"/>
    </location>
    <ligand>
        <name>S-adenosyl-L-methionine</name>
        <dbReference type="ChEBI" id="CHEBI:59789"/>
    </ligand>
</feature>
<feature type="region of interest" description="Disordered" evidence="6">
    <location>
        <begin position="1"/>
        <end position="106"/>
    </location>
</feature>
<feature type="binding site" evidence="4">
    <location>
        <position position="366"/>
    </location>
    <ligand>
        <name>S-adenosyl-L-methionine</name>
        <dbReference type="ChEBI" id="CHEBI:59789"/>
    </ligand>
</feature>
<dbReference type="PROSITE" id="PS51687">
    <property type="entry name" value="SAM_MT_RNA_M5U"/>
    <property type="match status" value="1"/>
</dbReference>
<dbReference type="eggNOG" id="COG2265">
    <property type="taxonomic scope" value="Bacteria"/>
</dbReference>
<evidence type="ECO:0000313" key="7">
    <source>
        <dbReference type="EMBL" id="SER46515.1"/>
    </source>
</evidence>
<protein>
    <submittedName>
        <fullName evidence="7">23S rRNA (Uracil1939-C5)-methyltransferase</fullName>
    </submittedName>
</protein>
<dbReference type="GO" id="GO:0070041">
    <property type="term" value="F:rRNA (uridine-C5-)-methyltransferase activity"/>
    <property type="evidence" value="ECO:0007669"/>
    <property type="project" value="TreeGrafter"/>
</dbReference>
<proteinExistence type="inferred from homology"/>
<sequence length="485" mass="53479">MKSKDSVKGSANLAQNSAKAPKNGRGSKMPASKADKGVQGSKKSITKTEKGVQGSKKSITKTEKGEKKTKEPFAKSLKGSKEAKKTVVRSEKKVTRSDNTSVTSSKSRCPVSKKCGGCQFIDMPYRNQLKVKHERLEELLSKYCTVGEFIGMDDPDHYRCKVHAVFTHDRKGNPLSGIYQEGSHKVVPVESCLLEDKKADEIIATIRGMLRSFKIKTYDEDYGQGLLRHVLIRVGKNSGQIMVILVLTSPILPSKNNFVKALLKAHPEITTIVLNVNDKHTSMILGDKEKVLYGKGYITDTVCGMEFKISPKSFYQVNPVQTEKMYSKAIELADLDGSEEALDCYSGVGTIGIIASPHVKHVTSVEINGDAVRDAIWNAKNNDIDNVTFYKNDATRFMQQMADSGDKADVVFMDPPRSGATEEFLNSLFVLGPSKVVYISCGPDSLARDLGIFVKNGYIVTDCVPVDMFCHTRSIETIVLLKKKL</sequence>
<feature type="binding site" evidence="4">
    <location>
        <position position="345"/>
    </location>
    <ligand>
        <name>S-adenosyl-L-methionine</name>
        <dbReference type="ChEBI" id="CHEBI:59789"/>
    </ligand>
</feature>
<feature type="binding site" evidence="4">
    <location>
        <position position="414"/>
    </location>
    <ligand>
        <name>S-adenosyl-L-methionine</name>
        <dbReference type="ChEBI" id="CHEBI:59789"/>
    </ligand>
</feature>
<feature type="active site" evidence="5">
    <location>
        <position position="441"/>
    </location>
</feature>
<feature type="compositionally biased region" description="Basic and acidic residues" evidence="6">
    <location>
        <begin position="60"/>
        <end position="96"/>
    </location>
</feature>
<evidence type="ECO:0000313" key="8">
    <source>
        <dbReference type="Proteomes" id="UP000182584"/>
    </source>
</evidence>
<evidence type="ECO:0000256" key="4">
    <source>
        <dbReference type="PROSITE-ProRule" id="PRU01024"/>
    </source>
</evidence>
<dbReference type="Gene3D" id="3.40.50.150">
    <property type="entry name" value="Vaccinia Virus protein VP39"/>
    <property type="match status" value="1"/>
</dbReference>
<dbReference type="PROSITE" id="PS01230">
    <property type="entry name" value="TRMA_1"/>
    <property type="match status" value="1"/>
</dbReference>
<dbReference type="Gene3D" id="2.40.50.1070">
    <property type="match status" value="1"/>
</dbReference>
<dbReference type="InterPro" id="IPR030390">
    <property type="entry name" value="MeTrfase_TrmA_AS"/>
</dbReference>
<evidence type="ECO:0000256" key="5">
    <source>
        <dbReference type="PROSITE-ProRule" id="PRU10015"/>
    </source>
</evidence>
<dbReference type="PANTHER" id="PTHR11061">
    <property type="entry name" value="RNA M5U METHYLTRANSFERASE"/>
    <property type="match status" value="1"/>
</dbReference>
<keyword evidence="2 4" id="KW-0808">Transferase</keyword>
<evidence type="ECO:0000256" key="1">
    <source>
        <dbReference type="ARBA" id="ARBA00022603"/>
    </source>
</evidence>
<dbReference type="Proteomes" id="UP000182584">
    <property type="component" value="Unassembled WGS sequence"/>
</dbReference>
<dbReference type="GO" id="GO:0070475">
    <property type="term" value="P:rRNA base methylation"/>
    <property type="evidence" value="ECO:0007669"/>
    <property type="project" value="TreeGrafter"/>
</dbReference>
<dbReference type="RefSeq" id="WP_074754992.1">
    <property type="nucleotide sequence ID" value="NZ_FOGJ01000006.1"/>
</dbReference>
<accession>A0A1H9PF25</accession>
<feature type="active site" description="Nucleophile" evidence="4">
    <location>
        <position position="441"/>
    </location>
</feature>
<comment type="similarity">
    <text evidence="4">Belongs to the class I-like SAM-binding methyltransferase superfamily. RNA M5U methyltransferase family.</text>
</comment>
<keyword evidence="3 4" id="KW-0949">S-adenosyl-L-methionine</keyword>
<evidence type="ECO:0000256" key="2">
    <source>
        <dbReference type="ARBA" id="ARBA00022679"/>
    </source>
</evidence>
<dbReference type="SUPFAM" id="SSF53335">
    <property type="entry name" value="S-adenosyl-L-methionine-dependent methyltransferases"/>
    <property type="match status" value="1"/>
</dbReference>
<reference evidence="7 8" key="1">
    <citation type="submission" date="2016-10" db="EMBL/GenBank/DDBJ databases">
        <authorList>
            <person name="de Groot N.N."/>
        </authorList>
    </citation>
    <scope>NUCLEOTIDE SEQUENCE [LARGE SCALE GENOMIC DNA]</scope>
    <source>
        <strain evidence="7 8">AR40</strain>
    </source>
</reference>
<dbReference type="EMBL" id="FOGJ01000006">
    <property type="protein sequence ID" value="SER46515.1"/>
    <property type="molecule type" value="Genomic_DNA"/>
</dbReference>
<dbReference type="AlphaFoldDB" id="A0A1H9PF25"/>
<dbReference type="InterPro" id="IPR029063">
    <property type="entry name" value="SAM-dependent_MTases_sf"/>
</dbReference>
<gene>
    <name evidence="7" type="ORF">SAMN04487884_1062</name>
</gene>
<dbReference type="InterPro" id="IPR010280">
    <property type="entry name" value="U5_MeTrfase_fam"/>
</dbReference>
<feature type="compositionally biased region" description="Polar residues" evidence="6">
    <location>
        <begin position="97"/>
        <end position="106"/>
    </location>
</feature>
<evidence type="ECO:0000256" key="3">
    <source>
        <dbReference type="ARBA" id="ARBA00022691"/>
    </source>
</evidence>
<evidence type="ECO:0000256" key="6">
    <source>
        <dbReference type="SAM" id="MobiDB-lite"/>
    </source>
</evidence>
<organism evidence="7 8">
    <name type="scientific">Butyrivibrio fibrisolvens</name>
    <dbReference type="NCBI Taxonomy" id="831"/>
    <lineage>
        <taxon>Bacteria</taxon>
        <taxon>Bacillati</taxon>
        <taxon>Bacillota</taxon>
        <taxon>Clostridia</taxon>
        <taxon>Lachnospirales</taxon>
        <taxon>Lachnospiraceae</taxon>
        <taxon>Butyrivibrio</taxon>
    </lineage>
</organism>